<dbReference type="EMBL" id="CAJOAZ010030935">
    <property type="protein sequence ID" value="CAF4436795.1"/>
    <property type="molecule type" value="Genomic_DNA"/>
</dbReference>
<reference evidence="1" key="1">
    <citation type="submission" date="2021-02" db="EMBL/GenBank/DDBJ databases">
        <authorList>
            <person name="Nowell W R."/>
        </authorList>
    </citation>
    <scope>NUCLEOTIDE SEQUENCE</scope>
</reference>
<dbReference type="Gene3D" id="3.30.300.130">
    <property type="entry name" value="Fe-S cluster assembly (FSCA)"/>
    <property type="match status" value="1"/>
</dbReference>
<gene>
    <name evidence="1" type="ORF">OXD698_LOCUS53573</name>
</gene>
<sequence length="31" mass="3454">LNVVDLDGVTIDNQANTVRVQFRPTIPHCSM</sequence>
<dbReference type="InterPro" id="IPR034904">
    <property type="entry name" value="FSCA_dom_sf"/>
</dbReference>
<organism evidence="1 2">
    <name type="scientific">Adineta steineri</name>
    <dbReference type="NCBI Taxonomy" id="433720"/>
    <lineage>
        <taxon>Eukaryota</taxon>
        <taxon>Metazoa</taxon>
        <taxon>Spiralia</taxon>
        <taxon>Gnathifera</taxon>
        <taxon>Rotifera</taxon>
        <taxon>Eurotatoria</taxon>
        <taxon>Bdelloidea</taxon>
        <taxon>Adinetida</taxon>
        <taxon>Adinetidae</taxon>
        <taxon>Adineta</taxon>
    </lineage>
</organism>
<protein>
    <recommendedName>
        <fullName evidence="3">MIP18 family-like domain-containing protein</fullName>
    </recommendedName>
</protein>
<evidence type="ECO:0000313" key="1">
    <source>
        <dbReference type="EMBL" id="CAF4436795.1"/>
    </source>
</evidence>
<feature type="non-terminal residue" evidence="1">
    <location>
        <position position="1"/>
    </location>
</feature>
<proteinExistence type="predicted"/>
<dbReference type="Proteomes" id="UP000663844">
    <property type="component" value="Unassembled WGS sequence"/>
</dbReference>
<evidence type="ECO:0008006" key="3">
    <source>
        <dbReference type="Google" id="ProtNLM"/>
    </source>
</evidence>
<dbReference type="AlphaFoldDB" id="A0A820RI28"/>
<comment type="caution">
    <text evidence="1">The sequence shown here is derived from an EMBL/GenBank/DDBJ whole genome shotgun (WGS) entry which is preliminary data.</text>
</comment>
<name>A0A820RI28_9BILA</name>
<accession>A0A820RI28</accession>
<evidence type="ECO:0000313" key="2">
    <source>
        <dbReference type="Proteomes" id="UP000663844"/>
    </source>
</evidence>